<name>A0A844HNG8_9RHOB</name>
<dbReference type="InterPro" id="IPR037523">
    <property type="entry name" value="VOC_core"/>
</dbReference>
<dbReference type="InterPro" id="IPR029068">
    <property type="entry name" value="Glyas_Bleomycin-R_OHBP_Dase"/>
</dbReference>
<evidence type="ECO:0000313" key="5">
    <source>
        <dbReference type="EMBL" id="MTH59715.1"/>
    </source>
</evidence>
<feature type="domain" description="VOC" evidence="4">
    <location>
        <begin position="19"/>
        <end position="147"/>
    </location>
</feature>
<dbReference type="OrthoDB" id="284897at2"/>
<dbReference type="PROSITE" id="PS51819">
    <property type="entry name" value="VOC"/>
    <property type="match status" value="1"/>
</dbReference>
<dbReference type="SUPFAM" id="SSF54593">
    <property type="entry name" value="Glyoxalase/Bleomycin resistance protein/Dihydroxybiphenyl dioxygenase"/>
    <property type="match status" value="1"/>
</dbReference>
<dbReference type="Pfam" id="PF00903">
    <property type="entry name" value="Glyoxalase"/>
    <property type="match status" value="1"/>
</dbReference>
<sequence>MDQLARNSAASDGGHPEGGFAALVPELSVTDLDRSLAFWCDLLGFQVAYSRKEAGFAYLQRGAIQIMLCRANGEWETAELQVPFGRGINFQMQVDSLDPLVESLTHAGWKLYRPIEEKRYRVGENWSICREFLVQDPDGYLLRFAADE</sequence>
<reference evidence="5 6" key="1">
    <citation type="submission" date="2019-11" db="EMBL/GenBank/DDBJ databases">
        <authorList>
            <person name="Dong K."/>
        </authorList>
    </citation>
    <scope>NUCLEOTIDE SEQUENCE [LARGE SCALE GENOMIC DNA]</scope>
    <source>
        <strain evidence="5 6">NBRC 112902</strain>
    </source>
</reference>
<evidence type="ECO:0000259" key="4">
    <source>
        <dbReference type="PROSITE" id="PS51819"/>
    </source>
</evidence>
<dbReference type="AlphaFoldDB" id="A0A844HNG8"/>
<evidence type="ECO:0000256" key="2">
    <source>
        <dbReference type="ARBA" id="ARBA00021572"/>
    </source>
</evidence>
<evidence type="ECO:0000256" key="1">
    <source>
        <dbReference type="ARBA" id="ARBA00011051"/>
    </source>
</evidence>
<evidence type="ECO:0000313" key="6">
    <source>
        <dbReference type="Proteomes" id="UP000449846"/>
    </source>
</evidence>
<keyword evidence="3" id="KW-0046">Antibiotic resistance</keyword>
<proteinExistence type="inferred from homology"/>
<comment type="caution">
    <text evidence="5">The sequence shown here is derived from an EMBL/GenBank/DDBJ whole genome shotgun (WGS) entry which is preliminary data.</text>
</comment>
<dbReference type="Proteomes" id="UP000449846">
    <property type="component" value="Unassembled WGS sequence"/>
</dbReference>
<accession>A0A844HNG8</accession>
<organism evidence="5 6">
    <name type="scientific">Paracoccus litorisediminis</name>
    <dbReference type="NCBI Taxonomy" id="2006130"/>
    <lineage>
        <taxon>Bacteria</taxon>
        <taxon>Pseudomonadati</taxon>
        <taxon>Pseudomonadota</taxon>
        <taxon>Alphaproteobacteria</taxon>
        <taxon>Rhodobacterales</taxon>
        <taxon>Paracoccaceae</taxon>
        <taxon>Paracoccus</taxon>
    </lineage>
</organism>
<keyword evidence="6" id="KW-1185">Reference proteome</keyword>
<protein>
    <recommendedName>
        <fullName evidence="2">Bleomycin resistance protein</fullName>
    </recommendedName>
</protein>
<evidence type="ECO:0000256" key="3">
    <source>
        <dbReference type="ARBA" id="ARBA00023251"/>
    </source>
</evidence>
<dbReference type="InterPro" id="IPR000335">
    <property type="entry name" value="Bleomycin-R"/>
</dbReference>
<dbReference type="Gene3D" id="3.10.180.10">
    <property type="entry name" value="2,3-Dihydroxybiphenyl 1,2-Dioxygenase, domain 1"/>
    <property type="match status" value="1"/>
</dbReference>
<dbReference type="EMBL" id="WMIG01000004">
    <property type="protein sequence ID" value="MTH59715.1"/>
    <property type="molecule type" value="Genomic_DNA"/>
</dbReference>
<dbReference type="GO" id="GO:0046677">
    <property type="term" value="P:response to antibiotic"/>
    <property type="evidence" value="ECO:0007669"/>
    <property type="project" value="UniProtKB-KW"/>
</dbReference>
<gene>
    <name evidence="5" type="ORF">GL300_10885</name>
</gene>
<dbReference type="CDD" id="cd08349">
    <property type="entry name" value="BLMA_like"/>
    <property type="match status" value="1"/>
</dbReference>
<comment type="similarity">
    <text evidence="1">Belongs to the bleomycin resistance protein family.</text>
</comment>
<dbReference type="InterPro" id="IPR004360">
    <property type="entry name" value="Glyas_Fos-R_dOase_dom"/>
</dbReference>